<dbReference type="RefSeq" id="WP_135479503.1">
    <property type="nucleotide sequence ID" value="NZ_SIJK02000031.1"/>
</dbReference>
<evidence type="ECO:0000256" key="1">
    <source>
        <dbReference type="RuleBase" id="RU362001"/>
    </source>
</evidence>
<reference evidence="2 3" key="1">
    <citation type="submission" date="2021-03" db="EMBL/GenBank/DDBJ databases">
        <authorList>
            <person name="Grouzdev D.S."/>
        </authorList>
    </citation>
    <scope>NUCLEOTIDE SEQUENCE [LARGE SCALE GENOMIC DNA]</scope>
    <source>
        <strain evidence="2 3">M50-1</strain>
    </source>
</reference>
<organism evidence="2 3">
    <name type="scientific">Candidatus Chloroploca mongolica</name>
    <dbReference type="NCBI Taxonomy" id="2528176"/>
    <lineage>
        <taxon>Bacteria</taxon>
        <taxon>Bacillati</taxon>
        <taxon>Chloroflexota</taxon>
        <taxon>Chloroflexia</taxon>
        <taxon>Chloroflexales</taxon>
        <taxon>Chloroflexineae</taxon>
        <taxon>Oscillochloridaceae</taxon>
        <taxon>Candidatus Chloroploca</taxon>
    </lineage>
</organism>
<dbReference type="Pfam" id="PF06013">
    <property type="entry name" value="WXG100"/>
    <property type="match status" value="1"/>
</dbReference>
<dbReference type="InterPro" id="IPR036689">
    <property type="entry name" value="ESAT-6-like_sf"/>
</dbReference>
<dbReference type="EMBL" id="SIJK02000031">
    <property type="protein sequence ID" value="MBP1467297.1"/>
    <property type="molecule type" value="Genomic_DNA"/>
</dbReference>
<proteinExistence type="inferred from homology"/>
<protein>
    <recommendedName>
        <fullName evidence="1">ESAT-6-like protein</fullName>
    </recommendedName>
</protein>
<dbReference type="SUPFAM" id="SSF140453">
    <property type="entry name" value="EsxAB dimer-like"/>
    <property type="match status" value="1"/>
</dbReference>
<dbReference type="InterPro" id="IPR010310">
    <property type="entry name" value="T7SS_ESAT-6-like"/>
</dbReference>
<comment type="caution">
    <text evidence="2">The sequence shown here is derived from an EMBL/GenBank/DDBJ whole genome shotgun (WGS) entry which is preliminary data.</text>
</comment>
<accession>A0ABS4DCY1</accession>
<gene>
    <name evidence="2" type="ORF">EYB53_016410</name>
</gene>
<sequence length="94" mass="10591">MAMIRMDIDQAQQTIDTMRRTMEEFNTQLGALGGSVEGLMGAWEGNAQMQFSNVWQEWRTRFQASINDLQPMISGLTTERQQIIDADRSGSFGG</sequence>
<name>A0ABS4DCY1_9CHLR</name>
<dbReference type="Proteomes" id="UP001193081">
    <property type="component" value="Unassembled WGS sequence"/>
</dbReference>
<comment type="similarity">
    <text evidence="1">Belongs to the WXG100 family.</text>
</comment>
<evidence type="ECO:0000313" key="2">
    <source>
        <dbReference type="EMBL" id="MBP1467297.1"/>
    </source>
</evidence>
<keyword evidence="3" id="KW-1185">Reference proteome</keyword>
<dbReference type="Gene3D" id="1.10.287.1060">
    <property type="entry name" value="ESAT-6-like"/>
    <property type="match status" value="1"/>
</dbReference>
<evidence type="ECO:0000313" key="3">
    <source>
        <dbReference type="Proteomes" id="UP001193081"/>
    </source>
</evidence>
<dbReference type="NCBIfam" id="TIGR03930">
    <property type="entry name" value="WXG100_ESAT6"/>
    <property type="match status" value="1"/>
</dbReference>